<evidence type="ECO:0000256" key="2">
    <source>
        <dbReference type="ARBA" id="ARBA00003444"/>
    </source>
</evidence>
<evidence type="ECO:0000256" key="1">
    <source>
        <dbReference type="ARBA" id="ARBA00001933"/>
    </source>
</evidence>
<evidence type="ECO:0000256" key="5">
    <source>
        <dbReference type="ARBA" id="ARBA00022573"/>
    </source>
</evidence>
<proteinExistence type="predicted"/>
<name>A0A4D7BKM5_9HYPH</name>
<dbReference type="RefSeq" id="WP_136963716.1">
    <property type="nucleotide sequence ID" value="NZ_CP039690.1"/>
</dbReference>
<dbReference type="EC" id="4.1.1.81" evidence="4"/>
<dbReference type="OrthoDB" id="9799304at2"/>
<dbReference type="InterPro" id="IPR005860">
    <property type="entry name" value="CobD"/>
</dbReference>
<evidence type="ECO:0000256" key="3">
    <source>
        <dbReference type="ARBA" id="ARBA00004953"/>
    </source>
</evidence>
<evidence type="ECO:0000256" key="6">
    <source>
        <dbReference type="ARBA" id="ARBA00022898"/>
    </source>
</evidence>
<dbReference type="PANTHER" id="PTHR42885">
    <property type="entry name" value="HISTIDINOL-PHOSPHATE AMINOTRANSFERASE-RELATED"/>
    <property type="match status" value="1"/>
</dbReference>
<dbReference type="CDD" id="cd00609">
    <property type="entry name" value="AAT_like"/>
    <property type="match status" value="1"/>
</dbReference>
<evidence type="ECO:0000256" key="7">
    <source>
        <dbReference type="ARBA" id="ARBA00023239"/>
    </source>
</evidence>
<dbReference type="Gene3D" id="3.90.1150.10">
    <property type="entry name" value="Aspartate Aminotransferase, domain 1"/>
    <property type="match status" value="1"/>
</dbReference>
<evidence type="ECO:0000256" key="9">
    <source>
        <dbReference type="ARBA" id="ARBA00048531"/>
    </source>
</evidence>
<dbReference type="NCBIfam" id="TIGR01140">
    <property type="entry name" value="L_thr_O3P_dcar"/>
    <property type="match status" value="1"/>
</dbReference>
<keyword evidence="12" id="KW-1185">Reference proteome</keyword>
<dbReference type="Gene3D" id="3.40.640.10">
    <property type="entry name" value="Type I PLP-dependent aspartate aminotransferase-like (Major domain)"/>
    <property type="match status" value="1"/>
</dbReference>
<comment type="function">
    <text evidence="2">Decarboxylates L-threonine-O-3-phosphate to yield (R)-1-amino-2-propanol O-2-phosphate, the precursor for the linkage between the nucleotide loop and the corrin ring in cobalamin.</text>
</comment>
<dbReference type="GO" id="GO:0009236">
    <property type="term" value="P:cobalamin biosynthetic process"/>
    <property type="evidence" value="ECO:0007669"/>
    <property type="project" value="UniProtKB-UniPathway"/>
</dbReference>
<reference evidence="11 12" key="1">
    <citation type="submission" date="2019-04" db="EMBL/GenBank/DDBJ databases">
        <title>Phreatobacter aquaticus sp. nov.</title>
        <authorList>
            <person name="Choi A."/>
        </authorList>
    </citation>
    <scope>NUCLEOTIDE SEQUENCE [LARGE SCALE GENOMIC DNA]</scope>
    <source>
        <strain evidence="11 12">KCTC 52518</strain>
    </source>
</reference>
<dbReference type="InterPro" id="IPR004839">
    <property type="entry name" value="Aminotransferase_I/II_large"/>
</dbReference>
<organism evidence="11 12">
    <name type="scientific">Phreatobacter stygius</name>
    <dbReference type="NCBI Taxonomy" id="1940610"/>
    <lineage>
        <taxon>Bacteria</taxon>
        <taxon>Pseudomonadati</taxon>
        <taxon>Pseudomonadota</taxon>
        <taxon>Alphaproteobacteria</taxon>
        <taxon>Hyphomicrobiales</taxon>
        <taxon>Phreatobacteraceae</taxon>
        <taxon>Phreatobacter</taxon>
    </lineage>
</organism>
<keyword evidence="5" id="KW-0169">Cobalamin biosynthesis</keyword>
<protein>
    <recommendedName>
        <fullName evidence="4">threonine-phosphate decarboxylase</fullName>
        <ecNumber evidence="4">4.1.1.81</ecNumber>
    </recommendedName>
    <alternativeName>
        <fullName evidence="8">L-threonine-O-3-phosphate decarboxylase</fullName>
    </alternativeName>
</protein>
<dbReference type="InterPro" id="IPR015421">
    <property type="entry name" value="PyrdxlP-dep_Trfase_major"/>
</dbReference>
<dbReference type="SUPFAM" id="SSF53383">
    <property type="entry name" value="PLP-dependent transferases"/>
    <property type="match status" value="1"/>
</dbReference>
<dbReference type="GO" id="GO:0048472">
    <property type="term" value="F:threonine-phosphate decarboxylase activity"/>
    <property type="evidence" value="ECO:0007669"/>
    <property type="project" value="UniProtKB-EC"/>
</dbReference>
<dbReference type="AlphaFoldDB" id="A0A4D7BKM5"/>
<evidence type="ECO:0000256" key="4">
    <source>
        <dbReference type="ARBA" id="ARBA00012285"/>
    </source>
</evidence>
<keyword evidence="7 11" id="KW-0456">Lyase</keyword>
<dbReference type="EMBL" id="CP039690">
    <property type="protein sequence ID" value="QCI68297.1"/>
    <property type="molecule type" value="Genomic_DNA"/>
</dbReference>
<comment type="catalytic activity">
    <reaction evidence="9">
        <text>O-phospho-L-threonine + H(+) = (R)-1-aminopropan-2-yl phosphate + CO2</text>
        <dbReference type="Rhea" id="RHEA:11492"/>
        <dbReference type="ChEBI" id="CHEBI:15378"/>
        <dbReference type="ChEBI" id="CHEBI:16526"/>
        <dbReference type="ChEBI" id="CHEBI:58563"/>
        <dbReference type="ChEBI" id="CHEBI:58675"/>
        <dbReference type="EC" id="4.1.1.81"/>
    </reaction>
</comment>
<dbReference type="KEGG" id="pstg:E8M01_31175"/>
<dbReference type="InterPro" id="IPR015424">
    <property type="entry name" value="PyrdxlP-dep_Trfase"/>
</dbReference>
<accession>A0A4D7BKM5</accession>
<dbReference type="UniPathway" id="UPA00148"/>
<evidence type="ECO:0000313" key="12">
    <source>
        <dbReference type="Proteomes" id="UP000298781"/>
    </source>
</evidence>
<gene>
    <name evidence="11" type="ORF">E8M01_31175</name>
</gene>
<feature type="domain" description="Aminotransferase class I/classII large" evidence="10">
    <location>
        <begin position="74"/>
        <end position="317"/>
    </location>
</feature>
<evidence type="ECO:0000259" key="10">
    <source>
        <dbReference type="Pfam" id="PF00155"/>
    </source>
</evidence>
<comment type="cofactor">
    <cofactor evidence="1">
        <name>pyridoxal 5'-phosphate</name>
        <dbReference type="ChEBI" id="CHEBI:597326"/>
    </cofactor>
</comment>
<dbReference type="InterPro" id="IPR015422">
    <property type="entry name" value="PyrdxlP-dep_Trfase_small"/>
</dbReference>
<dbReference type="InterPro" id="IPR004838">
    <property type="entry name" value="NHTrfase_class1_PyrdxlP-BS"/>
</dbReference>
<dbReference type="PROSITE" id="PS00105">
    <property type="entry name" value="AA_TRANSFER_CLASS_1"/>
    <property type="match status" value="1"/>
</dbReference>
<sequence>MTVVSAIWHGGDLDTAKRLFPDAPDPWLDLSTGINPIPYPLPDIPASAWQRLPGRAEEAGLLAAARRAYGVPADAGLIAAPGTQILIELLPALGRAGDRIAVVGPTYGEHVRTWRKAGHEVAEVQSLAEAGDARVLVLVNPNNPDGGIVAPGELDDVARRFAARGGLIIVDEAFADFEPGTSIVPTLPPSTLVLRSFGKTYGLAGLRLGFAVARGDLTARLAERLGPWAVPGPALVVGTTALADRGWRDAAARARAGDAERLDRLLAKIGRVIGGTSLFRLVETEQAADLFDRLGRHGIYVRRFQDQPLRLRFGLPAGEAAWSRLAAALAG</sequence>
<dbReference type="Proteomes" id="UP000298781">
    <property type="component" value="Chromosome"/>
</dbReference>
<dbReference type="PANTHER" id="PTHR42885:SF1">
    <property type="entry name" value="THREONINE-PHOSPHATE DECARBOXYLASE"/>
    <property type="match status" value="1"/>
</dbReference>
<comment type="pathway">
    <text evidence="3">Cofactor biosynthesis; adenosylcobalamin biosynthesis.</text>
</comment>
<evidence type="ECO:0000256" key="8">
    <source>
        <dbReference type="ARBA" id="ARBA00029996"/>
    </source>
</evidence>
<dbReference type="GO" id="GO:0030170">
    <property type="term" value="F:pyridoxal phosphate binding"/>
    <property type="evidence" value="ECO:0007669"/>
    <property type="project" value="InterPro"/>
</dbReference>
<evidence type="ECO:0000313" key="11">
    <source>
        <dbReference type="EMBL" id="QCI68297.1"/>
    </source>
</evidence>
<keyword evidence="6" id="KW-0663">Pyridoxal phosphate</keyword>
<dbReference type="Pfam" id="PF00155">
    <property type="entry name" value="Aminotran_1_2"/>
    <property type="match status" value="1"/>
</dbReference>